<organism evidence="1">
    <name type="scientific">marine sediment metagenome</name>
    <dbReference type="NCBI Taxonomy" id="412755"/>
    <lineage>
        <taxon>unclassified sequences</taxon>
        <taxon>metagenomes</taxon>
        <taxon>ecological metagenomes</taxon>
    </lineage>
</organism>
<accession>A0A0F8YWN4</accession>
<name>A0A0F8YWN4_9ZZZZ</name>
<reference evidence="1" key="1">
    <citation type="journal article" date="2015" name="Nature">
        <title>Complex archaea that bridge the gap between prokaryotes and eukaryotes.</title>
        <authorList>
            <person name="Spang A."/>
            <person name="Saw J.H."/>
            <person name="Jorgensen S.L."/>
            <person name="Zaremba-Niedzwiedzka K."/>
            <person name="Martijn J."/>
            <person name="Lind A.E."/>
            <person name="van Eijk R."/>
            <person name="Schleper C."/>
            <person name="Guy L."/>
            <person name="Ettema T.J."/>
        </authorList>
    </citation>
    <scope>NUCLEOTIDE SEQUENCE</scope>
</reference>
<sequence length="80" mass="9076">AHHKVQEFNLFKIDFIVESEAEAKALYAIFNYCPNVNILPEGMGDTIRKAIGEKYSDLGSSTLIARGVQYREFYSGKKED</sequence>
<proteinExistence type="predicted"/>
<gene>
    <name evidence="1" type="ORF">LCGC14_2769270</name>
</gene>
<comment type="caution">
    <text evidence="1">The sequence shown here is derived from an EMBL/GenBank/DDBJ whole genome shotgun (WGS) entry which is preliminary data.</text>
</comment>
<protein>
    <submittedName>
        <fullName evidence="1">Uncharacterized protein</fullName>
    </submittedName>
</protein>
<dbReference type="AlphaFoldDB" id="A0A0F8YWN4"/>
<evidence type="ECO:0000313" key="1">
    <source>
        <dbReference type="EMBL" id="KKK85838.1"/>
    </source>
</evidence>
<feature type="non-terminal residue" evidence="1">
    <location>
        <position position="1"/>
    </location>
</feature>
<dbReference type="EMBL" id="LAZR01051125">
    <property type="protein sequence ID" value="KKK85838.1"/>
    <property type="molecule type" value="Genomic_DNA"/>
</dbReference>